<dbReference type="Proteomes" id="UP000176424">
    <property type="component" value="Unassembled WGS sequence"/>
</dbReference>
<dbReference type="AlphaFoldDB" id="A0A1F4ZSP8"/>
<proteinExistence type="predicted"/>
<name>A0A1F4ZSP8_9BACT</name>
<evidence type="ECO:0000313" key="1">
    <source>
        <dbReference type="EMBL" id="OGD09449.1"/>
    </source>
</evidence>
<accession>A0A1F4ZSP8</accession>
<comment type="caution">
    <text evidence="1">The sequence shown here is derived from an EMBL/GenBank/DDBJ whole genome shotgun (WGS) entry which is preliminary data.</text>
</comment>
<protein>
    <submittedName>
        <fullName evidence="1">Uncharacterized protein</fullName>
    </submittedName>
</protein>
<organism evidence="1 2">
    <name type="scientific">Candidatus Amesbacteria bacterium RIFOXYB1_FULL_44_23</name>
    <dbReference type="NCBI Taxonomy" id="1797263"/>
    <lineage>
        <taxon>Bacteria</taxon>
        <taxon>Candidatus Amesiibacteriota</taxon>
    </lineage>
</organism>
<dbReference type="EMBL" id="MEXR01000032">
    <property type="protein sequence ID" value="OGD09449.1"/>
    <property type="molecule type" value="Genomic_DNA"/>
</dbReference>
<evidence type="ECO:0000313" key="2">
    <source>
        <dbReference type="Proteomes" id="UP000176424"/>
    </source>
</evidence>
<reference evidence="1 2" key="1">
    <citation type="journal article" date="2016" name="Nat. Commun.">
        <title>Thousands of microbial genomes shed light on interconnected biogeochemical processes in an aquifer system.</title>
        <authorList>
            <person name="Anantharaman K."/>
            <person name="Brown C.T."/>
            <person name="Hug L.A."/>
            <person name="Sharon I."/>
            <person name="Castelle C.J."/>
            <person name="Probst A.J."/>
            <person name="Thomas B.C."/>
            <person name="Singh A."/>
            <person name="Wilkins M.J."/>
            <person name="Karaoz U."/>
            <person name="Brodie E.L."/>
            <person name="Williams K.H."/>
            <person name="Hubbard S.S."/>
            <person name="Banfield J.F."/>
        </authorList>
    </citation>
    <scope>NUCLEOTIDE SEQUENCE [LARGE SCALE GENOMIC DNA]</scope>
</reference>
<sequence>MKIKKTSIHDYKSYFGFLKPGEQFRLIATTNSTTDQIAIRIGFNLPISVGHKILPPPTFGPTTRFNALGKEIKRTDLPMETAYRTVKWHWKQWDGRYNTVPMSKFVDVPYQRYPREKVLPPSEELEILQTPTGELMFSSRVVQSKPENEKEVLHLANLMLEIFGEFDIVSNNLEGYFSPKEVRLNWEILPPGEYPWERVSDRLKTVINQLPKGNQPWATHRVDKIRSYKPTLHAIGFGGFQGYVVFGFGQRGFYLLECIKYGNATYVFGNNWETLSKLTKAQIIQGNLSIKRVIHTESWDSEITKLFA</sequence>
<dbReference type="STRING" id="1797263.A2397_02040"/>
<gene>
    <name evidence="1" type="ORF">A2397_02040</name>
</gene>